<comment type="caution">
    <text evidence="2">The sequence shown here is derived from an EMBL/GenBank/DDBJ whole genome shotgun (WGS) entry which is preliminary data.</text>
</comment>
<feature type="region of interest" description="Disordered" evidence="1">
    <location>
        <begin position="119"/>
        <end position="143"/>
    </location>
</feature>
<sequence>MHTTNILLQIVDLLRTIDNSTPSGSQPGGNSTSAIKKTAVNLQFMEQFKVNRDNICCPKRNEKGTVNKNGHTRNTKLSRPQFVCKLCRQIITMQQIETEIISVTGRNRKRLTEKIMEQNQQEDITISQQQHEQRNEPSVIEDS</sequence>
<accession>A0ABP9XSL8</accession>
<keyword evidence="3" id="KW-1185">Reference proteome</keyword>
<gene>
    <name evidence="2" type="ORF">HPULCUR_003104</name>
</gene>
<proteinExistence type="predicted"/>
<protein>
    <submittedName>
        <fullName evidence="2">Uncharacterized protein</fullName>
    </submittedName>
</protein>
<feature type="compositionally biased region" description="Polar residues" evidence="1">
    <location>
        <begin position="119"/>
        <end position="130"/>
    </location>
</feature>
<dbReference type="Proteomes" id="UP001476247">
    <property type="component" value="Unassembled WGS sequence"/>
</dbReference>
<dbReference type="EMBL" id="BAABUJ010000008">
    <property type="protein sequence ID" value="GAA5797711.1"/>
    <property type="molecule type" value="Genomic_DNA"/>
</dbReference>
<name>A0ABP9XSL8_9FUNG</name>
<organism evidence="2 3">
    <name type="scientific">Helicostylum pulchrum</name>
    <dbReference type="NCBI Taxonomy" id="562976"/>
    <lineage>
        <taxon>Eukaryota</taxon>
        <taxon>Fungi</taxon>
        <taxon>Fungi incertae sedis</taxon>
        <taxon>Mucoromycota</taxon>
        <taxon>Mucoromycotina</taxon>
        <taxon>Mucoromycetes</taxon>
        <taxon>Mucorales</taxon>
        <taxon>Mucorineae</taxon>
        <taxon>Mucoraceae</taxon>
        <taxon>Helicostylum</taxon>
    </lineage>
</organism>
<evidence type="ECO:0000313" key="3">
    <source>
        <dbReference type="Proteomes" id="UP001476247"/>
    </source>
</evidence>
<evidence type="ECO:0000256" key="1">
    <source>
        <dbReference type="SAM" id="MobiDB-lite"/>
    </source>
</evidence>
<reference evidence="2 3" key="1">
    <citation type="submission" date="2024-04" db="EMBL/GenBank/DDBJ databases">
        <title>genome sequences of Mucor flavus KT1a and Helicostylum pulchrum KT1b strains isolation_sourced from the surface of a dry-aged beef.</title>
        <authorList>
            <person name="Toyotome T."/>
            <person name="Hosono M."/>
            <person name="Torimaru M."/>
            <person name="Fukuda K."/>
            <person name="Mikami N."/>
        </authorList>
    </citation>
    <scope>NUCLEOTIDE SEQUENCE [LARGE SCALE GENOMIC DNA]</scope>
    <source>
        <strain evidence="2 3">KT1b</strain>
    </source>
</reference>
<evidence type="ECO:0000313" key="2">
    <source>
        <dbReference type="EMBL" id="GAA5797711.1"/>
    </source>
</evidence>